<proteinExistence type="predicted"/>
<comment type="caution">
    <text evidence="2">The sequence shown here is derived from an EMBL/GenBank/DDBJ whole genome shotgun (WGS) entry which is preliminary data.</text>
</comment>
<dbReference type="Proteomes" id="UP000598146">
    <property type="component" value="Unassembled WGS sequence"/>
</dbReference>
<keyword evidence="1" id="KW-0472">Membrane</keyword>
<feature type="transmembrane region" description="Helical" evidence="1">
    <location>
        <begin position="176"/>
        <end position="198"/>
    </location>
</feature>
<feature type="transmembrane region" description="Helical" evidence="1">
    <location>
        <begin position="26"/>
        <end position="46"/>
    </location>
</feature>
<accession>A0A931G089</accession>
<sequence>MPSGRYGLAQVARMEWIKLRSLRSTWWTLVVTAAGTVGIGVAVGVNTRNASGDVTNNALAGVVPGLLLTGVLGVLIMTSEYASGTIRATLAAVPRRPLILAAKAAVFGAVTLVVGEAASFIAFFAVGATLRDGVAAPTLGQPGVLRAVAVTGAAYCLIGLLGLGLGAIIRHTAAAVGVLVAGVYVVAQFIGIMAHGVASYMPILIVANSLSTTMPVTCGTDGASCPDFLSAWAGLGVLALYAVIALAVGGWLLARRDA</sequence>
<reference evidence="2" key="1">
    <citation type="submission" date="2020-11" db="EMBL/GenBank/DDBJ databases">
        <title>Isolation and identification of active actinomycetes.</title>
        <authorList>
            <person name="Sun X."/>
        </authorList>
    </citation>
    <scope>NUCLEOTIDE SEQUENCE</scope>
    <source>
        <strain evidence="2">NEAU-A11</strain>
    </source>
</reference>
<feature type="transmembrane region" description="Helical" evidence="1">
    <location>
        <begin position="58"/>
        <end position="77"/>
    </location>
</feature>
<feature type="transmembrane region" description="Helical" evidence="1">
    <location>
        <begin position="231"/>
        <end position="254"/>
    </location>
</feature>
<feature type="transmembrane region" description="Helical" evidence="1">
    <location>
        <begin position="98"/>
        <end position="124"/>
    </location>
</feature>
<gene>
    <name evidence="2" type="ORF">I4J89_20385</name>
</gene>
<organism evidence="2 3">
    <name type="scientific">Actinoplanes aureus</name>
    <dbReference type="NCBI Taxonomy" id="2792083"/>
    <lineage>
        <taxon>Bacteria</taxon>
        <taxon>Bacillati</taxon>
        <taxon>Actinomycetota</taxon>
        <taxon>Actinomycetes</taxon>
        <taxon>Micromonosporales</taxon>
        <taxon>Micromonosporaceae</taxon>
        <taxon>Actinoplanes</taxon>
    </lineage>
</organism>
<evidence type="ECO:0000313" key="2">
    <source>
        <dbReference type="EMBL" id="MBG0563806.1"/>
    </source>
</evidence>
<dbReference type="GO" id="GO:0005886">
    <property type="term" value="C:plasma membrane"/>
    <property type="evidence" value="ECO:0007669"/>
    <property type="project" value="UniProtKB-SubCell"/>
</dbReference>
<dbReference type="EMBL" id="JADQTO010000009">
    <property type="protein sequence ID" value="MBG0563806.1"/>
    <property type="molecule type" value="Genomic_DNA"/>
</dbReference>
<dbReference type="Pfam" id="PF12679">
    <property type="entry name" value="ABC2_membrane_2"/>
    <property type="match status" value="1"/>
</dbReference>
<keyword evidence="1" id="KW-1133">Transmembrane helix</keyword>
<name>A0A931G089_9ACTN</name>
<keyword evidence="3" id="KW-1185">Reference proteome</keyword>
<protein>
    <submittedName>
        <fullName evidence="2">ABC transporter permease subunit</fullName>
    </submittedName>
</protein>
<keyword evidence="1" id="KW-0812">Transmembrane</keyword>
<dbReference type="PANTHER" id="PTHR37305:SF1">
    <property type="entry name" value="MEMBRANE PROTEIN"/>
    <property type="match status" value="1"/>
</dbReference>
<evidence type="ECO:0000256" key="1">
    <source>
        <dbReference type="SAM" id="Phobius"/>
    </source>
</evidence>
<dbReference type="AlphaFoldDB" id="A0A931G089"/>
<dbReference type="PANTHER" id="PTHR37305">
    <property type="entry name" value="INTEGRAL MEMBRANE PROTEIN-RELATED"/>
    <property type="match status" value="1"/>
</dbReference>
<evidence type="ECO:0000313" key="3">
    <source>
        <dbReference type="Proteomes" id="UP000598146"/>
    </source>
</evidence>
<dbReference type="GO" id="GO:0140359">
    <property type="term" value="F:ABC-type transporter activity"/>
    <property type="evidence" value="ECO:0007669"/>
    <property type="project" value="InterPro"/>
</dbReference>
<feature type="transmembrane region" description="Helical" evidence="1">
    <location>
        <begin position="144"/>
        <end position="169"/>
    </location>
</feature>